<dbReference type="Pfam" id="PF00069">
    <property type="entry name" value="Pkinase"/>
    <property type="match status" value="2"/>
</dbReference>
<dbReference type="Gene3D" id="1.10.510.10">
    <property type="entry name" value="Transferase(Phosphotransferase) domain 1"/>
    <property type="match status" value="1"/>
</dbReference>
<dbReference type="InterPro" id="IPR011009">
    <property type="entry name" value="Kinase-like_dom_sf"/>
</dbReference>
<keyword evidence="2" id="KW-0808">Transferase</keyword>
<keyword evidence="2" id="KW-0418">Kinase</keyword>
<protein>
    <submittedName>
        <fullName evidence="2">Similar to SIS8: Probable serine/threonine-protein kinase SIS8 (Arabidopsis thaliana)</fullName>
    </submittedName>
</protein>
<gene>
    <name evidence="2" type="ORF">HICCMSTLAB_LOCUS6704</name>
</gene>
<reference evidence="2" key="1">
    <citation type="submission" date="2021-04" db="EMBL/GenBank/DDBJ databases">
        <authorList>
            <person name="Chebbi M.A.C M."/>
        </authorList>
    </citation>
    <scope>NUCLEOTIDE SEQUENCE</scope>
</reference>
<dbReference type="EMBL" id="CAJNRD030001120">
    <property type="protein sequence ID" value="CAG5093263.1"/>
    <property type="molecule type" value="Genomic_DNA"/>
</dbReference>
<keyword evidence="3" id="KW-1185">Reference proteome</keyword>
<evidence type="ECO:0000259" key="1">
    <source>
        <dbReference type="PROSITE" id="PS50011"/>
    </source>
</evidence>
<dbReference type="InterPro" id="IPR000719">
    <property type="entry name" value="Prot_kinase_dom"/>
</dbReference>
<feature type="domain" description="Protein kinase" evidence="1">
    <location>
        <begin position="359"/>
        <end position="648"/>
    </location>
</feature>
<dbReference type="PROSITE" id="PS50011">
    <property type="entry name" value="PROTEIN_KINASE_DOM"/>
    <property type="match status" value="1"/>
</dbReference>
<evidence type="ECO:0000313" key="3">
    <source>
        <dbReference type="Proteomes" id="UP000786811"/>
    </source>
</evidence>
<dbReference type="AlphaFoldDB" id="A0A8J2HC14"/>
<dbReference type="GO" id="GO:0005524">
    <property type="term" value="F:ATP binding"/>
    <property type="evidence" value="ECO:0007669"/>
    <property type="project" value="InterPro"/>
</dbReference>
<accession>A0A8J2HC14</accession>
<name>A0A8J2HC14_COTCN</name>
<dbReference type="Gene3D" id="3.30.200.20">
    <property type="entry name" value="Phosphorylase Kinase, domain 1"/>
    <property type="match status" value="1"/>
</dbReference>
<sequence>MAFVKIHYNCDEILLPLTTGGNLKLSVLKQYFPSAVGLTYIKDGHSFGVKIKNPIISKKRKLVEEMLSKLPAYDQQILGSSKSKNTILNNPYISMLQFMTKPGYSTSASTSTPQGTSSKKQELISYRKILVGWLRNQDGIFKQVLKPLGGVKQLSLEVGKNYTVEDITVLATQEFEKNSDLSFDKYKVLLGHFNGSVISNFKNGMDQETKRFVFYLLTFLKNEPSMVQDISEPSKGKLPFQYTKDKSIACVQKEDLYQMRYDDLYRLTIDEFDPFKNGFRVAEISTGGKILLNIYTDPENLQREFLFPAADIIEDEEDSNNNHYIIHDVDELNGYCENKLGVGVITNCKDRCKFVFVWYKDEKLFEQGQFRYWISGIDVSSTYRCVIKCQSMDQEISSGNFKYNDDENSSKSTLMDNALCILKKAQNSTITSIKKEKLIIFKELLGAGAQGKVKKGRWNGTDVAVKTIILSESNLKLACREIKILEVVRHPNFIQLMAYCTERDRIHLIMELCESTSLNDIRFVKICDLGLSKFKKMTFSLKSTIGRTRFVRGTPLYMAPELLLENSEANVYSDVWALGCTLVELYSEKTIWGDTNSEDGLKMILRQKKIPDLSCIPQYLRSVLSKCFSYDCQNRPSVLDILECYANLGFIKSEVLAM</sequence>
<proteinExistence type="predicted"/>
<dbReference type="SUPFAM" id="SSF56112">
    <property type="entry name" value="Protein kinase-like (PK-like)"/>
    <property type="match status" value="1"/>
</dbReference>
<dbReference type="Proteomes" id="UP000786811">
    <property type="component" value="Unassembled WGS sequence"/>
</dbReference>
<comment type="caution">
    <text evidence="2">The sequence shown here is derived from an EMBL/GenBank/DDBJ whole genome shotgun (WGS) entry which is preliminary data.</text>
</comment>
<dbReference type="InterPro" id="IPR051681">
    <property type="entry name" value="Ser/Thr_Kinases-Pseudokinases"/>
</dbReference>
<dbReference type="GO" id="GO:0004674">
    <property type="term" value="F:protein serine/threonine kinase activity"/>
    <property type="evidence" value="ECO:0007669"/>
    <property type="project" value="TreeGrafter"/>
</dbReference>
<dbReference type="OrthoDB" id="7700972at2759"/>
<dbReference type="PANTHER" id="PTHR44329">
    <property type="entry name" value="SERINE/THREONINE-PROTEIN KINASE TNNI3K-RELATED"/>
    <property type="match status" value="1"/>
</dbReference>
<evidence type="ECO:0000313" key="2">
    <source>
        <dbReference type="EMBL" id="CAG5093263.1"/>
    </source>
</evidence>
<organism evidence="2 3">
    <name type="scientific">Cotesia congregata</name>
    <name type="common">Parasitoid wasp</name>
    <name type="synonym">Apanteles congregatus</name>
    <dbReference type="NCBI Taxonomy" id="51543"/>
    <lineage>
        <taxon>Eukaryota</taxon>
        <taxon>Metazoa</taxon>
        <taxon>Ecdysozoa</taxon>
        <taxon>Arthropoda</taxon>
        <taxon>Hexapoda</taxon>
        <taxon>Insecta</taxon>
        <taxon>Pterygota</taxon>
        <taxon>Neoptera</taxon>
        <taxon>Endopterygota</taxon>
        <taxon>Hymenoptera</taxon>
        <taxon>Apocrita</taxon>
        <taxon>Ichneumonoidea</taxon>
        <taxon>Braconidae</taxon>
        <taxon>Microgastrinae</taxon>
        <taxon>Cotesia</taxon>
    </lineage>
</organism>